<organism evidence="1 2">
    <name type="scientific">Lithohypha guttulata</name>
    <dbReference type="NCBI Taxonomy" id="1690604"/>
    <lineage>
        <taxon>Eukaryota</taxon>
        <taxon>Fungi</taxon>
        <taxon>Dikarya</taxon>
        <taxon>Ascomycota</taxon>
        <taxon>Pezizomycotina</taxon>
        <taxon>Eurotiomycetes</taxon>
        <taxon>Chaetothyriomycetidae</taxon>
        <taxon>Chaetothyriales</taxon>
        <taxon>Trichomeriaceae</taxon>
        <taxon>Lithohypha</taxon>
    </lineage>
</organism>
<gene>
    <name evidence="1" type="ORF">LTR24_001729</name>
</gene>
<evidence type="ECO:0000313" key="2">
    <source>
        <dbReference type="Proteomes" id="UP001345013"/>
    </source>
</evidence>
<comment type="caution">
    <text evidence="1">The sequence shown here is derived from an EMBL/GenBank/DDBJ whole genome shotgun (WGS) entry which is preliminary data.</text>
</comment>
<proteinExistence type="predicted"/>
<dbReference type="EMBL" id="JAVRRG010000013">
    <property type="protein sequence ID" value="KAK5098624.1"/>
    <property type="molecule type" value="Genomic_DNA"/>
</dbReference>
<accession>A0ABR0KKY5</accession>
<evidence type="ECO:0000313" key="1">
    <source>
        <dbReference type="EMBL" id="KAK5098624.1"/>
    </source>
</evidence>
<name>A0ABR0KKY5_9EURO</name>
<keyword evidence="2" id="KW-1185">Reference proteome</keyword>
<protein>
    <submittedName>
        <fullName evidence="1">Uncharacterized protein</fullName>
    </submittedName>
</protein>
<reference evidence="1 2" key="1">
    <citation type="submission" date="2023-08" db="EMBL/GenBank/DDBJ databases">
        <title>Black Yeasts Isolated from many extreme environments.</title>
        <authorList>
            <person name="Coleine C."/>
            <person name="Stajich J.E."/>
            <person name="Selbmann L."/>
        </authorList>
    </citation>
    <scope>NUCLEOTIDE SEQUENCE [LARGE SCALE GENOMIC DNA]</scope>
    <source>
        <strain evidence="1 2">CCFEE 5885</strain>
    </source>
</reference>
<sequence>MPSNEPELLYVNSKIVEPSKLSPELFTNWYNDVHIPDIFKTTGIQEAFRYYTTAEDPSSIERPYLALYPIKSKGFLQSAEFRSIPVQSDMLPGPSHDIFDVADFDTRYYTLKSNVRPFDGPFLLTVEFEGEHGVPKDLASTASYNCYFSRQNRKAPEESELGTPPTNLALIWNRTENELESSAQLMSSVGKIAKFKLLKDFVADK</sequence>
<dbReference type="Proteomes" id="UP001345013">
    <property type="component" value="Unassembled WGS sequence"/>
</dbReference>